<proteinExistence type="predicted"/>
<feature type="domain" description="Integrase catalytic" evidence="1">
    <location>
        <begin position="195"/>
        <end position="359"/>
    </location>
</feature>
<dbReference type="SUPFAM" id="SSF53098">
    <property type="entry name" value="Ribonuclease H-like"/>
    <property type="match status" value="1"/>
</dbReference>
<dbReference type="InterPro" id="IPR025948">
    <property type="entry name" value="HTH-like_dom"/>
</dbReference>
<dbReference type="Pfam" id="PF01527">
    <property type="entry name" value="HTH_Tnp_1"/>
    <property type="match status" value="1"/>
</dbReference>
<dbReference type="InterPro" id="IPR036397">
    <property type="entry name" value="RNaseH_sf"/>
</dbReference>
<evidence type="ECO:0000313" key="2">
    <source>
        <dbReference type="EMBL" id="UXH76859.1"/>
    </source>
</evidence>
<dbReference type="NCBIfam" id="NF033516">
    <property type="entry name" value="transpos_IS3"/>
    <property type="match status" value="1"/>
</dbReference>
<accession>A0ABY6B5H6</accession>
<reference evidence="3" key="1">
    <citation type="submission" date="2022-10" db="EMBL/GenBank/DDBJ databases">
        <title>Characterization and whole genome sequencing of a new Roseateles species, isolated from fresh water.</title>
        <authorList>
            <person name="Guliayeva D.Y."/>
            <person name="Akhremchuk A.E."/>
            <person name="Sikolenko M.A."/>
            <person name="Valentovich L.N."/>
            <person name="Sidarenka A.V."/>
        </authorList>
    </citation>
    <scope>NUCLEOTIDE SEQUENCE</scope>
    <source>
        <strain evidence="3">BIM B-1768</strain>
    </source>
</reference>
<dbReference type="InterPro" id="IPR012337">
    <property type="entry name" value="RNaseH-like_sf"/>
</dbReference>
<dbReference type="InterPro" id="IPR009057">
    <property type="entry name" value="Homeodomain-like_sf"/>
</dbReference>
<name>A0ABY6B5H6_9BURK</name>
<dbReference type="PANTHER" id="PTHR47515">
    <property type="entry name" value="LOW CALCIUM RESPONSE LOCUS PROTEIN T"/>
    <property type="match status" value="1"/>
</dbReference>
<organism evidence="3 4">
    <name type="scientific">Roseateles amylovorans</name>
    <dbReference type="NCBI Taxonomy" id="2978473"/>
    <lineage>
        <taxon>Bacteria</taxon>
        <taxon>Pseudomonadati</taxon>
        <taxon>Pseudomonadota</taxon>
        <taxon>Betaproteobacteria</taxon>
        <taxon>Burkholderiales</taxon>
        <taxon>Sphaerotilaceae</taxon>
        <taxon>Roseateles</taxon>
    </lineage>
</organism>
<dbReference type="RefSeq" id="WP_261756600.1">
    <property type="nucleotide sequence ID" value="NZ_CP104562.2"/>
</dbReference>
<dbReference type="PANTHER" id="PTHR47515:SF1">
    <property type="entry name" value="BLR2054 PROTEIN"/>
    <property type="match status" value="1"/>
</dbReference>
<dbReference type="EMBL" id="CP104562">
    <property type="protein sequence ID" value="UXH76859.1"/>
    <property type="molecule type" value="Genomic_DNA"/>
</dbReference>
<dbReference type="InterPro" id="IPR048020">
    <property type="entry name" value="Transpos_IS3"/>
</dbReference>
<dbReference type="EMBL" id="CP104562">
    <property type="protein sequence ID" value="UXH80641.1"/>
    <property type="molecule type" value="Genomic_DNA"/>
</dbReference>
<dbReference type="InterPro" id="IPR001584">
    <property type="entry name" value="Integrase_cat-core"/>
</dbReference>
<evidence type="ECO:0000313" key="3">
    <source>
        <dbReference type="EMBL" id="UXH80641.1"/>
    </source>
</evidence>
<sequence>MRKSRFTEEQMVAILREADRTTVAEAAKKHKVSEPTIYAWRKHFGQLEVADVKRLKALELENSRLKKLLAERDLDIEVLKEINAKKLVSPPARRAQVAFARERGLSLRRACGLVGMSRATPSYKPRMLAKDAPVIEAMKELSAQYPRYGYRRIRIFLRRRGFELSWSRTHRLWRQAGLLVPRKRSRKRIASQRPRVHTPFKANMVWAYDFVFDTTATGQQLKCLTVIDEYTRECLAIDVAGSIRSKRVIEVLSRLVSVHGAPLFMRSDNGPEFVSLAILEWIAGAGIATVLNDPGKPWQNGTDESFNGKLRDECLSVEWFRSRREAKVVIESWRQHYNEVRPHSSLQYLTPTEFKQQLHQVLQPAVF</sequence>
<gene>
    <name evidence="3" type="ORF">N4261_12500</name>
    <name evidence="2" type="ORF">N4261_17725</name>
</gene>
<dbReference type="Pfam" id="PF13276">
    <property type="entry name" value="HTH_21"/>
    <property type="match status" value="1"/>
</dbReference>
<dbReference type="PROSITE" id="PS50994">
    <property type="entry name" value="INTEGRASE"/>
    <property type="match status" value="1"/>
</dbReference>
<dbReference type="Pfam" id="PF13683">
    <property type="entry name" value="rve_3"/>
    <property type="match status" value="1"/>
</dbReference>
<dbReference type="Gene3D" id="3.30.420.10">
    <property type="entry name" value="Ribonuclease H-like superfamily/Ribonuclease H"/>
    <property type="match status" value="1"/>
</dbReference>
<evidence type="ECO:0000313" key="4">
    <source>
        <dbReference type="Proteomes" id="UP001064933"/>
    </source>
</evidence>
<dbReference type="SUPFAM" id="SSF46689">
    <property type="entry name" value="Homeodomain-like"/>
    <property type="match status" value="1"/>
</dbReference>
<dbReference type="Proteomes" id="UP001064933">
    <property type="component" value="Chromosome"/>
</dbReference>
<protein>
    <submittedName>
        <fullName evidence="3">IS3 family transposase</fullName>
    </submittedName>
</protein>
<keyword evidence="4" id="KW-1185">Reference proteome</keyword>
<evidence type="ECO:0000259" key="1">
    <source>
        <dbReference type="PROSITE" id="PS50994"/>
    </source>
</evidence>
<dbReference type="InterPro" id="IPR002514">
    <property type="entry name" value="Transposase_8"/>
</dbReference>